<dbReference type="Proteomes" id="UP001156690">
    <property type="component" value="Unassembled WGS sequence"/>
</dbReference>
<dbReference type="AlphaFoldDB" id="A0AAV5NTM6"/>
<dbReference type="InterPro" id="IPR037401">
    <property type="entry name" value="SnoaL-like"/>
</dbReference>
<dbReference type="EMBL" id="BSNX01000037">
    <property type="protein sequence ID" value="GLQ73654.1"/>
    <property type="molecule type" value="Genomic_DNA"/>
</dbReference>
<keyword evidence="3" id="KW-1185">Reference proteome</keyword>
<evidence type="ECO:0000313" key="2">
    <source>
        <dbReference type="EMBL" id="GLQ73654.1"/>
    </source>
</evidence>
<accession>A0AAV5NTM6</accession>
<dbReference type="RefSeq" id="WP_126608430.1">
    <property type="nucleotide sequence ID" value="NZ_AP025144.1"/>
</dbReference>
<gene>
    <name evidence="2" type="ORF">GCM10007932_30140</name>
</gene>
<name>A0AAV5NTM6_9VIBR</name>
<protein>
    <submittedName>
        <fullName evidence="2">Polyketide cyclase</fullName>
    </submittedName>
</protein>
<organism evidence="2 3">
    <name type="scientific">Vibrio penaeicida</name>
    <dbReference type="NCBI Taxonomy" id="104609"/>
    <lineage>
        <taxon>Bacteria</taxon>
        <taxon>Pseudomonadati</taxon>
        <taxon>Pseudomonadota</taxon>
        <taxon>Gammaproteobacteria</taxon>
        <taxon>Vibrionales</taxon>
        <taxon>Vibrionaceae</taxon>
        <taxon>Vibrio</taxon>
    </lineage>
</organism>
<dbReference type="InterPro" id="IPR032710">
    <property type="entry name" value="NTF2-like_dom_sf"/>
</dbReference>
<dbReference type="Gene3D" id="3.10.450.50">
    <property type="match status" value="1"/>
</dbReference>
<dbReference type="Pfam" id="PF12680">
    <property type="entry name" value="SnoaL_2"/>
    <property type="match status" value="1"/>
</dbReference>
<dbReference type="SUPFAM" id="SSF54427">
    <property type="entry name" value="NTF2-like"/>
    <property type="match status" value="1"/>
</dbReference>
<evidence type="ECO:0000313" key="3">
    <source>
        <dbReference type="Proteomes" id="UP001156690"/>
    </source>
</evidence>
<sequence>MKKTSYLTPKQVVANYWNAMAGNDFHAVAQQWLSEDFECAWPQSNELISGRENFASINSEYPSNGKWSFTINTLIEDGTQVVSDVTVTDGKEVAKAVTFHTVFNGKITKQTEYWPDDYDAPEWRKNWVKSL</sequence>
<feature type="domain" description="SnoaL-like" evidence="1">
    <location>
        <begin position="13"/>
        <end position="109"/>
    </location>
</feature>
<reference evidence="3" key="1">
    <citation type="journal article" date="2019" name="Int. J. Syst. Evol. Microbiol.">
        <title>The Global Catalogue of Microorganisms (GCM) 10K type strain sequencing project: providing services to taxonomists for standard genome sequencing and annotation.</title>
        <authorList>
            <consortium name="The Broad Institute Genomics Platform"/>
            <consortium name="The Broad Institute Genome Sequencing Center for Infectious Disease"/>
            <person name="Wu L."/>
            <person name="Ma J."/>
        </authorList>
    </citation>
    <scope>NUCLEOTIDE SEQUENCE [LARGE SCALE GENOMIC DNA]</scope>
    <source>
        <strain evidence="3">NBRC 15640</strain>
    </source>
</reference>
<evidence type="ECO:0000259" key="1">
    <source>
        <dbReference type="Pfam" id="PF12680"/>
    </source>
</evidence>
<comment type="caution">
    <text evidence="2">The sequence shown here is derived from an EMBL/GenBank/DDBJ whole genome shotgun (WGS) entry which is preliminary data.</text>
</comment>
<proteinExistence type="predicted"/>